<dbReference type="InterPro" id="IPR011006">
    <property type="entry name" value="CheY-like_superfamily"/>
</dbReference>
<evidence type="ECO:0000259" key="2">
    <source>
        <dbReference type="PROSITE" id="PS50110"/>
    </source>
</evidence>
<accession>A0A2P8G2W6</accession>
<sequence>MILVRARKKLSICLVDDDRLARRDLGNVLDNMDIYIPIVCSDYYELIDEYLCYTQKGPPNFIISEWYKDFSDPDFLIIFSDSPLATIPIIILTDANRIKSVKPQHDIDIIGTLTKPVNRKDLKEMLTNYIRHKNAEEND</sequence>
<evidence type="ECO:0000313" key="4">
    <source>
        <dbReference type="Proteomes" id="UP000240978"/>
    </source>
</evidence>
<dbReference type="PROSITE" id="PS50110">
    <property type="entry name" value="RESPONSE_REGULATORY"/>
    <property type="match status" value="1"/>
</dbReference>
<dbReference type="RefSeq" id="WP_106603798.1">
    <property type="nucleotide sequence ID" value="NZ_PYGK01000008.1"/>
</dbReference>
<protein>
    <submittedName>
        <fullName evidence="3">CheY-like chemotaxis protein</fullName>
    </submittedName>
</protein>
<evidence type="ECO:0000313" key="3">
    <source>
        <dbReference type="EMBL" id="PSL28338.1"/>
    </source>
</evidence>
<comment type="caution">
    <text evidence="3">The sequence shown here is derived from an EMBL/GenBank/DDBJ whole genome shotgun (WGS) entry which is preliminary data.</text>
</comment>
<organism evidence="3 4">
    <name type="scientific">Chitinophaga ginsengisoli</name>
    <dbReference type="NCBI Taxonomy" id="363837"/>
    <lineage>
        <taxon>Bacteria</taxon>
        <taxon>Pseudomonadati</taxon>
        <taxon>Bacteroidota</taxon>
        <taxon>Chitinophagia</taxon>
        <taxon>Chitinophagales</taxon>
        <taxon>Chitinophagaceae</taxon>
        <taxon>Chitinophaga</taxon>
    </lineage>
</organism>
<dbReference type="OrthoDB" id="669909at2"/>
<dbReference type="SUPFAM" id="SSF52172">
    <property type="entry name" value="CheY-like"/>
    <property type="match status" value="1"/>
</dbReference>
<dbReference type="InterPro" id="IPR001789">
    <property type="entry name" value="Sig_transdc_resp-reg_receiver"/>
</dbReference>
<name>A0A2P8G2W6_9BACT</name>
<dbReference type="Gene3D" id="3.40.50.2300">
    <property type="match status" value="1"/>
</dbReference>
<dbReference type="GO" id="GO:0000160">
    <property type="term" value="P:phosphorelay signal transduction system"/>
    <property type="evidence" value="ECO:0007669"/>
    <property type="project" value="InterPro"/>
</dbReference>
<comment type="caution">
    <text evidence="1">Lacks conserved residue(s) required for the propagation of feature annotation.</text>
</comment>
<dbReference type="Proteomes" id="UP000240978">
    <property type="component" value="Unassembled WGS sequence"/>
</dbReference>
<dbReference type="EMBL" id="PYGK01000008">
    <property type="protein sequence ID" value="PSL28338.1"/>
    <property type="molecule type" value="Genomic_DNA"/>
</dbReference>
<evidence type="ECO:0000256" key="1">
    <source>
        <dbReference type="PROSITE-ProRule" id="PRU00169"/>
    </source>
</evidence>
<gene>
    <name evidence="3" type="ORF">CLV42_108258</name>
</gene>
<feature type="domain" description="Response regulatory" evidence="2">
    <location>
        <begin position="11"/>
        <end position="130"/>
    </location>
</feature>
<keyword evidence="4" id="KW-1185">Reference proteome</keyword>
<reference evidence="3 4" key="1">
    <citation type="submission" date="2018-03" db="EMBL/GenBank/DDBJ databases">
        <title>Genomic Encyclopedia of Archaeal and Bacterial Type Strains, Phase II (KMG-II): from individual species to whole genera.</title>
        <authorList>
            <person name="Goeker M."/>
        </authorList>
    </citation>
    <scope>NUCLEOTIDE SEQUENCE [LARGE SCALE GENOMIC DNA]</scope>
    <source>
        <strain evidence="3 4">DSM 18107</strain>
    </source>
</reference>
<dbReference type="AlphaFoldDB" id="A0A2P8G2W6"/>
<proteinExistence type="predicted"/>